<dbReference type="RefSeq" id="XP_056559567.1">
    <property type="nucleotide sequence ID" value="XM_056697355.1"/>
</dbReference>
<dbReference type="Gene3D" id="3.40.640.10">
    <property type="entry name" value="Type I PLP-dependent aspartate aminotransferase-like (Major domain)"/>
    <property type="match status" value="1"/>
</dbReference>
<dbReference type="GeneID" id="81436532"/>
<keyword evidence="6" id="KW-0198">Cysteine biosynthesis</keyword>
<feature type="modified residue" description="N6-(pyridoxal phosphate)lysine" evidence="8">
    <location>
        <position position="205"/>
    </location>
</feature>
<evidence type="ECO:0000256" key="10">
    <source>
        <dbReference type="SAM" id="MobiDB-lite"/>
    </source>
</evidence>
<proteinExistence type="inferred from homology"/>
<dbReference type="FunFam" id="3.40.640.10:FF:000043">
    <property type="entry name" value="Cystathionine gamma-lyase"/>
    <property type="match status" value="1"/>
</dbReference>
<dbReference type="InterPro" id="IPR015424">
    <property type="entry name" value="PyrdxlP-dep_Trfase"/>
</dbReference>
<dbReference type="GO" id="GO:0004123">
    <property type="term" value="F:cystathionine gamma-lyase activity"/>
    <property type="evidence" value="ECO:0007669"/>
    <property type="project" value="TreeGrafter"/>
</dbReference>
<dbReference type="OrthoDB" id="3512640at2759"/>
<evidence type="ECO:0000256" key="9">
    <source>
        <dbReference type="RuleBase" id="RU362118"/>
    </source>
</evidence>
<keyword evidence="6" id="KW-0028">Amino-acid biosynthesis</keyword>
<reference evidence="11" key="2">
    <citation type="journal article" date="2023" name="IMA Fungus">
        <title>Comparative genomic study of the Penicillium genus elucidates a diverse pangenome and 15 lateral gene transfer events.</title>
        <authorList>
            <person name="Petersen C."/>
            <person name="Sorensen T."/>
            <person name="Nielsen M.R."/>
            <person name="Sondergaard T.E."/>
            <person name="Sorensen J.L."/>
            <person name="Fitzpatrick D.A."/>
            <person name="Frisvad J.C."/>
            <person name="Nielsen K.L."/>
        </authorList>
    </citation>
    <scope>NUCLEOTIDE SEQUENCE</scope>
    <source>
        <strain evidence="11">IBT 29864</strain>
    </source>
</reference>
<feature type="compositionally biased region" description="Polar residues" evidence="10">
    <location>
        <begin position="1"/>
        <end position="12"/>
    </location>
</feature>
<keyword evidence="12" id="KW-1185">Reference proteome</keyword>
<dbReference type="Gene3D" id="3.90.1150.10">
    <property type="entry name" value="Aspartate Aminotransferase, domain 1"/>
    <property type="match status" value="1"/>
</dbReference>
<comment type="caution">
    <text evidence="11">The sequence shown here is derived from an EMBL/GenBank/DDBJ whole genome shotgun (WGS) entry which is preliminary data.</text>
</comment>
<dbReference type="PANTHER" id="PTHR11808:SF15">
    <property type="entry name" value="CYSTATHIONINE GAMMA-LYASE"/>
    <property type="match status" value="1"/>
</dbReference>
<comment type="pathway">
    <text evidence="2">Amino-acid biosynthesis; L-cysteine biosynthesis; L-cysteine from L-homocysteine and L-serine: step 2/2.</text>
</comment>
<dbReference type="CDD" id="cd00614">
    <property type="entry name" value="CGS_like"/>
    <property type="match status" value="1"/>
</dbReference>
<sequence length="405" mass="43752">MTVHANHNSSGFATRAVHAGSPHDQTTGAVIPAISLSTTFAQKSVGNPVGAYEYTRSANPNRDNFETAIAALENARYALAFASGSSTTAVILQSLPIGSHVVSVADVYGGSHRYFTQVANTHGVEISFTPHLEDDLEKLIQPGKTKLVWVETPSNPTLGLVDLRKVASIAHYHGISLVVDNTFCSPYVQNPLSHGADIVVHSVTKYINGHSDVIMGVAAFYCPVWKERLTFLQNEIGALPSAFDCWLAHRGLKTLHLRSQAACKNATAIALALEVSEDVISVLYPGIEPHPQRDVAIRQHRDGMGGGMLSFRLKGGRIAAHEFCQNTKIFTLAESLGGIESLCEVPAGMTHAGISEKERERSGVYDDLVRLSCGIEDTKDLILDVQQAIKVATNSTFNRRSINRS</sequence>
<dbReference type="Pfam" id="PF01053">
    <property type="entry name" value="Cys_Met_Meta_PP"/>
    <property type="match status" value="1"/>
</dbReference>
<evidence type="ECO:0000256" key="3">
    <source>
        <dbReference type="ARBA" id="ARBA00009077"/>
    </source>
</evidence>
<evidence type="ECO:0000256" key="5">
    <source>
        <dbReference type="ARBA" id="ARBA00022898"/>
    </source>
</evidence>
<dbReference type="PANTHER" id="PTHR11808">
    <property type="entry name" value="TRANS-SULFURATION ENZYME FAMILY MEMBER"/>
    <property type="match status" value="1"/>
</dbReference>
<dbReference type="InterPro" id="IPR015421">
    <property type="entry name" value="PyrdxlP-dep_Trfase_major"/>
</dbReference>
<evidence type="ECO:0000256" key="6">
    <source>
        <dbReference type="ARBA" id="ARBA00023192"/>
    </source>
</evidence>
<dbReference type="Proteomes" id="UP001147782">
    <property type="component" value="Unassembled WGS sequence"/>
</dbReference>
<dbReference type="GO" id="GO:0019343">
    <property type="term" value="P:cysteine biosynthetic process via cystathionine"/>
    <property type="evidence" value="ECO:0007669"/>
    <property type="project" value="TreeGrafter"/>
</dbReference>
<organism evidence="11 12">
    <name type="scientific">Penicillium cataractarum</name>
    <dbReference type="NCBI Taxonomy" id="2100454"/>
    <lineage>
        <taxon>Eukaryota</taxon>
        <taxon>Fungi</taxon>
        <taxon>Dikarya</taxon>
        <taxon>Ascomycota</taxon>
        <taxon>Pezizomycotina</taxon>
        <taxon>Eurotiomycetes</taxon>
        <taxon>Eurotiomycetidae</taxon>
        <taxon>Eurotiales</taxon>
        <taxon>Aspergillaceae</taxon>
        <taxon>Penicillium</taxon>
    </lineage>
</organism>
<dbReference type="EMBL" id="JAPZBS010000002">
    <property type="protein sequence ID" value="KAJ5381996.1"/>
    <property type="molecule type" value="Genomic_DNA"/>
</dbReference>
<dbReference type="EC" id="4.4.1.1" evidence="4"/>
<evidence type="ECO:0000256" key="4">
    <source>
        <dbReference type="ARBA" id="ARBA00012085"/>
    </source>
</evidence>
<keyword evidence="5 8" id="KW-0663">Pyridoxal phosphate</keyword>
<reference evidence="11" key="1">
    <citation type="submission" date="2022-11" db="EMBL/GenBank/DDBJ databases">
        <authorList>
            <person name="Petersen C."/>
        </authorList>
    </citation>
    <scope>NUCLEOTIDE SEQUENCE</scope>
    <source>
        <strain evidence="11">IBT 29864</strain>
    </source>
</reference>
<feature type="region of interest" description="Disordered" evidence="10">
    <location>
        <begin position="1"/>
        <end position="24"/>
    </location>
</feature>
<dbReference type="InterPro" id="IPR000277">
    <property type="entry name" value="Cys/Met-Metab_PyrdxlP-dep_enz"/>
</dbReference>
<dbReference type="AlphaFoldDB" id="A0A9W9SP35"/>
<dbReference type="InterPro" id="IPR015422">
    <property type="entry name" value="PyrdxlP-dep_Trfase_small"/>
</dbReference>
<dbReference type="PIRSF" id="PIRSF001434">
    <property type="entry name" value="CGS"/>
    <property type="match status" value="1"/>
</dbReference>
<evidence type="ECO:0000256" key="8">
    <source>
        <dbReference type="PIRSR" id="PIRSR001434-2"/>
    </source>
</evidence>
<evidence type="ECO:0000256" key="2">
    <source>
        <dbReference type="ARBA" id="ARBA00005038"/>
    </source>
</evidence>
<evidence type="ECO:0000256" key="1">
    <source>
        <dbReference type="ARBA" id="ARBA00001933"/>
    </source>
</evidence>
<accession>A0A9W9SP35</accession>
<evidence type="ECO:0000313" key="11">
    <source>
        <dbReference type="EMBL" id="KAJ5381996.1"/>
    </source>
</evidence>
<gene>
    <name evidence="11" type="ORF">N7496_004424</name>
</gene>
<dbReference type="GO" id="GO:0019346">
    <property type="term" value="P:transsulfuration"/>
    <property type="evidence" value="ECO:0007669"/>
    <property type="project" value="InterPro"/>
</dbReference>
<dbReference type="GO" id="GO:0005737">
    <property type="term" value="C:cytoplasm"/>
    <property type="evidence" value="ECO:0007669"/>
    <property type="project" value="TreeGrafter"/>
</dbReference>
<comment type="similarity">
    <text evidence="3 9">Belongs to the trans-sulfuration enzymes family.</text>
</comment>
<evidence type="ECO:0000313" key="12">
    <source>
        <dbReference type="Proteomes" id="UP001147782"/>
    </source>
</evidence>
<dbReference type="GO" id="GO:0030170">
    <property type="term" value="F:pyridoxal phosphate binding"/>
    <property type="evidence" value="ECO:0007669"/>
    <property type="project" value="InterPro"/>
</dbReference>
<evidence type="ECO:0000256" key="7">
    <source>
        <dbReference type="ARBA" id="ARBA00029853"/>
    </source>
</evidence>
<protein>
    <recommendedName>
        <fullName evidence="4">cystathionine gamma-lyase</fullName>
        <ecNumber evidence="4">4.4.1.1</ecNumber>
    </recommendedName>
    <alternativeName>
        <fullName evidence="7">Gamma-cystathionase</fullName>
    </alternativeName>
</protein>
<comment type="cofactor">
    <cofactor evidence="1 9">
        <name>pyridoxal 5'-phosphate</name>
        <dbReference type="ChEBI" id="CHEBI:597326"/>
    </cofactor>
</comment>
<name>A0A9W9SP35_9EURO</name>
<dbReference type="SUPFAM" id="SSF53383">
    <property type="entry name" value="PLP-dependent transferases"/>
    <property type="match status" value="1"/>
</dbReference>